<dbReference type="PROSITE" id="PS50035">
    <property type="entry name" value="PLD"/>
    <property type="match status" value="2"/>
</dbReference>
<dbReference type="CDD" id="cd09173">
    <property type="entry name" value="PLDc_Nuc_like_unchar1_2"/>
    <property type="match status" value="1"/>
</dbReference>
<dbReference type="GO" id="GO:0016042">
    <property type="term" value="P:lipid catabolic process"/>
    <property type="evidence" value="ECO:0007669"/>
    <property type="project" value="UniProtKB-KW"/>
</dbReference>
<dbReference type="Gene3D" id="3.30.870.10">
    <property type="entry name" value="Endonuclease Chain A"/>
    <property type="match status" value="2"/>
</dbReference>
<feature type="domain" description="PLD phosphodiesterase" evidence="12">
    <location>
        <begin position="459"/>
        <end position="490"/>
    </location>
</feature>
<evidence type="ECO:0000313" key="14">
    <source>
        <dbReference type="Proteomes" id="UP001223720"/>
    </source>
</evidence>
<reference evidence="13" key="1">
    <citation type="journal article" date="2022" name="Biotechnol. Bioprocess Eng.">
        <title>Pan-genome Analysis Reveals Comparative Genomic Features of Central Metabolic Pathways in Methylorubrum extorquens.</title>
        <authorList>
            <person name="Lee G.M."/>
            <person name="Scott-Nevros Z.K."/>
            <person name="Lee S.-M."/>
            <person name="Kim D."/>
        </authorList>
    </citation>
    <scope>NUCLEOTIDE SEQUENCE</scope>
    <source>
        <strain evidence="13">ATCC 55366</strain>
        <plasmid evidence="13">pME152</plasmid>
    </source>
</reference>
<dbReference type="GO" id="GO:0016891">
    <property type="term" value="F:RNA endonuclease activity producing 5'-phosphomonoesters, hydrolytic mechanism"/>
    <property type="evidence" value="ECO:0007669"/>
    <property type="project" value="TreeGrafter"/>
</dbReference>
<dbReference type="EC" id="3.1.4.4" evidence="5"/>
<comment type="catalytic activity">
    <reaction evidence="1">
        <text>a 1,2-diacyl-sn-glycero-3-phosphocholine + H2O = a 1,2-diacyl-sn-glycero-3-phosphate + choline + H(+)</text>
        <dbReference type="Rhea" id="RHEA:14445"/>
        <dbReference type="ChEBI" id="CHEBI:15354"/>
        <dbReference type="ChEBI" id="CHEBI:15377"/>
        <dbReference type="ChEBI" id="CHEBI:15378"/>
        <dbReference type="ChEBI" id="CHEBI:57643"/>
        <dbReference type="ChEBI" id="CHEBI:58608"/>
        <dbReference type="EC" id="3.1.4.4"/>
    </reaction>
</comment>
<dbReference type="EMBL" id="CP073634">
    <property type="protein sequence ID" value="WHQ72886.1"/>
    <property type="molecule type" value="Genomic_DNA"/>
</dbReference>
<dbReference type="SUPFAM" id="SSF56024">
    <property type="entry name" value="Phospholipase D/nuclease"/>
    <property type="match status" value="2"/>
</dbReference>
<evidence type="ECO:0000256" key="8">
    <source>
        <dbReference type="ARBA" id="ARBA00022801"/>
    </source>
</evidence>
<evidence type="ECO:0000256" key="9">
    <source>
        <dbReference type="ARBA" id="ARBA00022963"/>
    </source>
</evidence>
<comment type="function">
    <text evidence="2">Could be a virulence factor.</text>
</comment>
<evidence type="ECO:0000256" key="4">
    <source>
        <dbReference type="ARBA" id="ARBA00008664"/>
    </source>
</evidence>
<dbReference type="Pfam" id="PF13091">
    <property type="entry name" value="PLDc_2"/>
    <property type="match status" value="2"/>
</dbReference>
<evidence type="ECO:0000256" key="3">
    <source>
        <dbReference type="ARBA" id="ARBA00004613"/>
    </source>
</evidence>
<evidence type="ECO:0000313" key="13">
    <source>
        <dbReference type="EMBL" id="WHQ72886.1"/>
    </source>
</evidence>
<dbReference type="AlphaFoldDB" id="A0AAX3WN89"/>
<evidence type="ECO:0000256" key="5">
    <source>
        <dbReference type="ARBA" id="ARBA00012027"/>
    </source>
</evidence>
<comment type="similarity">
    <text evidence="4">Belongs to the phospholipase D family.</text>
</comment>
<sequence>MSEPFQVEGKVAAALFTLKIHRGEGMALLAMNWRRGQPPDDFVGFAIEYREPNGSKFYPLKNRLTFESNAGDTPSAARPPTYSTLVAPIQKFRWVHFARNAQLEGAFSYLVKPVFMGEDGALSYGVAQTADIVLARETVPGALNVAFTRGFISSQAFVDHYEDDGPINTLLPGEAGDGLDFKPTHKNAVDAYAWMGFEARREIVALLDAAVADESARVGIIAFDFNLPEIMQRIVVLGPRVRIIIDDSKDHHGKDAAEDKAEERLLAAGIQVRRQHMQSLQHNKIIIVNGDDVKRAVCGSTNMSWRGFYVQNNNAFVVEGQPAVDVFEAAFDQYWDGPASFGKSTSAGWSDLQINGVDAKIAFSPHDSQNSVLQGIADDVTAAESSLFYSLAFLNITPGVIRDALKAKSSDDDVFVAGISDKRSGVEVAVGSSNLPPTYVAALDKNAPSPFREEPSGGGGARMHHKFLVIDFDTDAARVYLGSYNMSKAADGQNGENLVLVRDRRVATSYMIEAVRIIDHYQFRVGRKAAKKKGEKVKLQRPPAAGEAPWWAEDYSDPRKIKDRKLFA</sequence>
<dbReference type="PANTHER" id="PTHR43856:SF1">
    <property type="entry name" value="MITOCHONDRIAL CARDIOLIPIN HYDROLASE"/>
    <property type="match status" value="1"/>
</dbReference>
<proteinExistence type="inferred from homology"/>
<dbReference type="Proteomes" id="UP001223720">
    <property type="component" value="Plasmid pME152"/>
</dbReference>
<comment type="subcellular location">
    <subcellularLocation>
        <location evidence="3">Secreted</location>
    </subcellularLocation>
</comment>
<evidence type="ECO:0000256" key="2">
    <source>
        <dbReference type="ARBA" id="ARBA00003145"/>
    </source>
</evidence>
<dbReference type="InterPro" id="IPR025202">
    <property type="entry name" value="PLD-like_dom"/>
</dbReference>
<dbReference type="InterPro" id="IPR001736">
    <property type="entry name" value="PLipase_D/transphosphatidylase"/>
</dbReference>
<dbReference type="GO" id="GO:0004630">
    <property type="term" value="F:phospholipase D activity"/>
    <property type="evidence" value="ECO:0007669"/>
    <property type="project" value="UniProtKB-EC"/>
</dbReference>
<dbReference type="PANTHER" id="PTHR43856">
    <property type="entry name" value="CARDIOLIPIN HYDROLASE"/>
    <property type="match status" value="1"/>
</dbReference>
<dbReference type="GO" id="GO:0005576">
    <property type="term" value="C:extracellular region"/>
    <property type="evidence" value="ECO:0007669"/>
    <property type="project" value="UniProtKB-SubCell"/>
</dbReference>
<evidence type="ECO:0000256" key="6">
    <source>
        <dbReference type="ARBA" id="ARBA00018392"/>
    </source>
</evidence>
<protein>
    <recommendedName>
        <fullName evidence="6">Phospholipase D</fullName>
        <ecNumber evidence="5">3.1.4.4</ecNumber>
    </recommendedName>
    <alternativeName>
        <fullName evidence="11">Choline phosphatase</fullName>
    </alternativeName>
</protein>
<keyword evidence="9" id="KW-0442">Lipid degradation</keyword>
<accession>A0AAX3WN89</accession>
<name>A0AAX3WN89_METEX</name>
<evidence type="ECO:0000256" key="1">
    <source>
        <dbReference type="ARBA" id="ARBA00000798"/>
    </source>
</evidence>
<keyword evidence="13" id="KW-0614">Plasmid</keyword>
<dbReference type="SMART" id="SM00155">
    <property type="entry name" value="PLDc"/>
    <property type="match status" value="2"/>
</dbReference>
<feature type="domain" description="PLD phosphodiesterase" evidence="12">
    <location>
        <begin position="277"/>
        <end position="307"/>
    </location>
</feature>
<evidence type="ECO:0000259" key="12">
    <source>
        <dbReference type="PROSITE" id="PS50035"/>
    </source>
</evidence>
<dbReference type="InterPro" id="IPR051406">
    <property type="entry name" value="PLD_domain"/>
</dbReference>
<keyword evidence="10" id="KW-0443">Lipid metabolism</keyword>
<dbReference type="RefSeq" id="WP_283536380.1">
    <property type="nucleotide sequence ID" value="NZ_CP073634.1"/>
</dbReference>
<keyword evidence="7" id="KW-0964">Secreted</keyword>
<gene>
    <name evidence="13" type="ORF">KEC54_28480</name>
</gene>
<evidence type="ECO:0000256" key="10">
    <source>
        <dbReference type="ARBA" id="ARBA00023098"/>
    </source>
</evidence>
<dbReference type="GO" id="GO:0006793">
    <property type="term" value="P:phosphorus metabolic process"/>
    <property type="evidence" value="ECO:0007669"/>
    <property type="project" value="UniProtKB-ARBA"/>
</dbReference>
<dbReference type="CDD" id="cd09172">
    <property type="entry name" value="PLDc_Nuc_like_unchar1_1"/>
    <property type="match status" value="1"/>
</dbReference>
<evidence type="ECO:0000256" key="11">
    <source>
        <dbReference type="ARBA" id="ARBA00029594"/>
    </source>
</evidence>
<organism evidence="13 14">
    <name type="scientific">Methylorubrum extorquens</name>
    <name type="common">Methylobacterium dichloromethanicum</name>
    <name type="synonym">Methylobacterium extorquens</name>
    <dbReference type="NCBI Taxonomy" id="408"/>
    <lineage>
        <taxon>Bacteria</taxon>
        <taxon>Pseudomonadati</taxon>
        <taxon>Pseudomonadota</taxon>
        <taxon>Alphaproteobacteria</taxon>
        <taxon>Hyphomicrobiales</taxon>
        <taxon>Methylobacteriaceae</taxon>
        <taxon>Methylorubrum</taxon>
    </lineage>
</organism>
<evidence type="ECO:0000256" key="7">
    <source>
        <dbReference type="ARBA" id="ARBA00022525"/>
    </source>
</evidence>
<keyword evidence="8" id="KW-0378">Hydrolase</keyword>
<geneLocation type="plasmid" evidence="13 14">
    <name>pME152</name>
</geneLocation>